<sequence>MSTSHVSQLFIKLAREADMTEQTYLDVDPVAGILRSLPTSPPRQVNITTAGSLQNNDVSAAGSRANIIISGEMGSLRSGARVTIGQTQMRITFPCEPCAHGARLAGTPLGRFRQLDRHLAVITSPGRIGHSEHAAFEYDVYPPVPGDFKARAAWAVGQIPAGTVVRSPEFLTAIGASRSYHRALPGWLRQAVDRGLPGHRVLPADLAPPSWSPEAVRKLADEGLHPGAYGAAIWPLVSALWSNQTSAT</sequence>
<protein>
    <recommendedName>
        <fullName evidence="1">MOSC domain-containing protein</fullName>
    </recommendedName>
</protein>
<organism evidence="2 3">
    <name type="scientific">Catellatospora chokoriensis</name>
    <dbReference type="NCBI Taxonomy" id="310353"/>
    <lineage>
        <taxon>Bacteria</taxon>
        <taxon>Bacillati</taxon>
        <taxon>Actinomycetota</taxon>
        <taxon>Actinomycetes</taxon>
        <taxon>Micromonosporales</taxon>
        <taxon>Micromonosporaceae</taxon>
        <taxon>Catellatospora</taxon>
    </lineage>
</organism>
<dbReference type="GO" id="GO:0003824">
    <property type="term" value="F:catalytic activity"/>
    <property type="evidence" value="ECO:0007669"/>
    <property type="project" value="InterPro"/>
</dbReference>
<gene>
    <name evidence="2" type="ORF">Cch02nite_32920</name>
</gene>
<dbReference type="EMBL" id="BONG01000018">
    <property type="protein sequence ID" value="GIF89848.1"/>
    <property type="molecule type" value="Genomic_DNA"/>
</dbReference>
<reference evidence="2 3" key="1">
    <citation type="submission" date="2021-01" db="EMBL/GenBank/DDBJ databases">
        <title>Whole genome shotgun sequence of Catellatospora chokoriensis NBRC 107358.</title>
        <authorList>
            <person name="Komaki H."/>
            <person name="Tamura T."/>
        </authorList>
    </citation>
    <scope>NUCLEOTIDE SEQUENCE [LARGE SCALE GENOMIC DNA]</scope>
    <source>
        <strain evidence="2 3">NBRC 107358</strain>
    </source>
</reference>
<dbReference type="Proteomes" id="UP000619293">
    <property type="component" value="Unassembled WGS sequence"/>
</dbReference>
<feature type="domain" description="MOSC" evidence="1">
    <location>
        <begin position="53"/>
        <end position="100"/>
    </location>
</feature>
<dbReference type="GO" id="GO:0030151">
    <property type="term" value="F:molybdenum ion binding"/>
    <property type="evidence" value="ECO:0007669"/>
    <property type="project" value="InterPro"/>
</dbReference>
<dbReference type="RefSeq" id="WP_191838992.1">
    <property type="nucleotide sequence ID" value="NZ_BAAALB010000008.1"/>
</dbReference>
<evidence type="ECO:0000259" key="1">
    <source>
        <dbReference type="Pfam" id="PF03473"/>
    </source>
</evidence>
<name>A0A8J3NRW5_9ACTN</name>
<comment type="caution">
    <text evidence="2">The sequence shown here is derived from an EMBL/GenBank/DDBJ whole genome shotgun (WGS) entry which is preliminary data.</text>
</comment>
<dbReference type="SUPFAM" id="SSF50800">
    <property type="entry name" value="PK beta-barrel domain-like"/>
    <property type="match status" value="1"/>
</dbReference>
<dbReference type="InterPro" id="IPR011037">
    <property type="entry name" value="Pyrv_Knase-like_insert_dom_sf"/>
</dbReference>
<dbReference type="AlphaFoldDB" id="A0A8J3NRW5"/>
<evidence type="ECO:0000313" key="3">
    <source>
        <dbReference type="Proteomes" id="UP000619293"/>
    </source>
</evidence>
<evidence type="ECO:0000313" key="2">
    <source>
        <dbReference type="EMBL" id="GIF89848.1"/>
    </source>
</evidence>
<keyword evidence="3" id="KW-1185">Reference proteome</keyword>
<dbReference type="GO" id="GO:0030170">
    <property type="term" value="F:pyridoxal phosphate binding"/>
    <property type="evidence" value="ECO:0007669"/>
    <property type="project" value="InterPro"/>
</dbReference>
<dbReference type="InterPro" id="IPR005302">
    <property type="entry name" value="MoCF_Sase_C"/>
</dbReference>
<dbReference type="Pfam" id="PF03473">
    <property type="entry name" value="MOSC"/>
    <property type="match status" value="1"/>
</dbReference>
<accession>A0A8J3NRW5</accession>
<proteinExistence type="predicted"/>